<accession>A0A0B5QFR6</accession>
<evidence type="ECO:0000256" key="1">
    <source>
        <dbReference type="SAM" id="Phobius"/>
    </source>
</evidence>
<feature type="transmembrane region" description="Helical" evidence="1">
    <location>
        <begin position="47"/>
        <end position="66"/>
    </location>
</feature>
<dbReference type="EMBL" id="JADOEF010000001">
    <property type="protein sequence ID" value="MBF7808038.1"/>
    <property type="molecule type" value="Genomic_DNA"/>
</dbReference>
<feature type="transmembrane region" description="Helical" evidence="1">
    <location>
        <begin position="72"/>
        <end position="93"/>
    </location>
</feature>
<dbReference type="Proteomes" id="UP001194098">
    <property type="component" value="Unassembled WGS sequence"/>
</dbReference>
<evidence type="ECO:0000313" key="4">
    <source>
        <dbReference type="EMBL" id="MBF7808038.1"/>
    </source>
</evidence>
<dbReference type="AlphaFoldDB" id="A0A0B5QFR6"/>
<keyword evidence="1" id="KW-0812">Transmembrane</keyword>
<dbReference type="STRING" id="1520.LF65_00116"/>
<reference evidence="3" key="5">
    <citation type="journal article" date="2022" name="Nat. Biotechnol.">
        <title>Carbon-negative production of acetone and isopropanol by gas fermentation at industrial pilot scale.</title>
        <authorList>
            <person name="Liew F.E."/>
            <person name="Nogle R."/>
            <person name="Abdalla T."/>
            <person name="Rasor B.J."/>
            <person name="Canter C."/>
            <person name="Jensen R.O."/>
            <person name="Wang L."/>
            <person name="Strutz J."/>
            <person name="Chirania P."/>
            <person name="De Tissera S."/>
            <person name="Mueller A.P."/>
            <person name="Ruan Z."/>
            <person name="Gao A."/>
            <person name="Tran L."/>
            <person name="Engle N.L."/>
            <person name="Bromley J.C."/>
            <person name="Daniell J."/>
            <person name="Conrado R."/>
            <person name="Tschaplinski T.J."/>
            <person name="Giannone R.J."/>
            <person name="Hettich R.L."/>
            <person name="Karim A.S."/>
            <person name="Simpson S.D."/>
            <person name="Brown S.D."/>
            <person name="Leang C."/>
            <person name="Jewett M.C."/>
            <person name="Kopke M."/>
        </authorList>
    </citation>
    <scope>NUCLEOTIDE SEQUENCE</scope>
    <source>
        <strain evidence="3">DJ015</strain>
    </source>
</reference>
<reference evidence="5" key="1">
    <citation type="submission" date="2014-12" db="EMBL/GenBank/DDBJ databases">
        <title>Genome sequence of Clostridium beijerinckii strain 59B.</title>
        <authorList>
            <person name="Little G.T."/>
            <person name="Minton N.P."/>
        </authorList>
    </citation>
    <scope>NUCLEOTIDE SEQUENCE [LARGE SCALE GENOMIC DNA]</scope>
    <source>
        <strain evidence="5">59B</strain>
    </source>
</reference>
<evidence type="ECO:0000313" key="2">
    <source>
        <dbReference type="EMBL" id="AJG96807.1"/>
    </source>
</evidence>
<dbReference type="EMBL" id="CP010086">
    <property type="protein sequence ID" value="AJG96807.1"/>
    <property type="molecule type" value="Genomic_DNA"/>
</dbReference>
<reference evidence="4" key="4">
    <citation type="submission" date="2020-11" db="EMBL/GenBank/DDBJ databases">
        <authorList>
            <person name="Thieme N."/>
            <person name="Liebl W."/>
            <person name="Zverlov V."/>
        </authorList>
    </citation>
    <scope>NUCLEOTIDE SEQUENCE</scope>
    <source>
        <strain evidence="4">NT08</strain>
    </source>
</reference>
<protein>
    <submittedName>
        <fullName evidence="2">Spore cortex biosynthesis protein YabQ</fullName>
    </submittedName>
</protein>
<dbReference type="NCBIfam" id="TIGR02893">
    <property type="entry name" value="spore_yabQ"/>
    <property type="match status" value="1"/>
</dbReference>
<dbReference type="Proteomes" id="UP000031866">
    <property type="component" value="Chromosome"/>
</dbReference>
<dbReference type="KEGG" id="cbei:LF65_00116"/>
<dbReference type="GeneID" id="66342963"/>
<sequence>MPLGLNMQINLVICSLIGGVITGILFDIYRGIRGLNSIKILTIIEDMLFCVLIALIVFTFLLYTNYAFLTPYVYIFIIMAIILYFKFISKYFYNSEMLIAKLSYKLIRILLKNLLYPLKIIAYKITDKRK</sequence>
<keyword evidence="1" id="KW-1133">Transmembrane helix</keyword>
<dbReference type="EMBL" id="JABAGV010000066">
    <property type="protein sequence ID" value="MBC2476865.1"/>
    <property type="molecule type" value="Genomic_DNA"/>
</dbReference>
<reference evidence="2" key="2">
    <citation type="submission" date="2016-02" db="EMBL/GenBank/DDBJ databases">
        <title>Genome sequence of Clostridium beijerinckii strain 59B.</title>
        <authorList>
            <person name="Little G.T."/>
            <person name="Minton N.P."/>
        </authorList>
    </citation>
    <scope>NUCLEOTIDE SEQUENCE</scope>
    <source>
        <strain evidence="2">NCIMB 14988</strain>
    </source>
</reference>
<reference evidence="3" key="3">
    <citation type="submission" date="2020-04" db="EMBL/GenBank/DDBJ databases">
        <authorList>
            <person name="Brown S."/>
        </authorList>
    </citation>
    <scope>NUCLEOTIDE SEQUENCE</scope>
    <source>
        <strain evidence="3">DJ015</strain>
    </source>
</reference>
<organism evidence="2 5">
    <name type="scientific">Clostridium beijerinckii</name>
    <name type="common">Clostridium MP</name>
    <dbReference type="NCBI Taxonomy" id="1520"/>
    <lineage>
        <taxon>Bacteria</taxon>
        <taxon>Bacillati</taxon>
        <taxon>Bacillota</taxon>
        <taxon>Clostridia</taxon>
        <taxon>Eubacteriales</taxon>
        <taxon>Clostridiaceae</taxon>
        <taxon>Clostridium</taxon>
    </lineage>
</organism>
<evidence type="ECO:0000313" key="5">
    <source>
        <dbReference type="Proteomes" id="UP000031866"/>
    </source>
</evidence>
<keyword evidence="1" id="KW-0472">Membrane</keyword>
<dbReference type="InterPro" id="IPR019074">
    <property type="entry name" value="YabQ"/>
</dbReference>
<proteinExistence type="predicted"/>
<dbReference type="Proteomes" id="UP000631418">
    <property type="component" value="Unassembled WGS sequence"/>
</dbReference>
<feature type="transmembrane region" description="Helical" evidence="1">
    <location>
        <begin position="6"/>
        <end position="26"/>
    </location>
</feature>
<dbReference type="RefSeq" id="WP_011967458.1">
    <property type="nucleotide sequence ID" value="NZ_BKAK01000033.1"/>
</dbReference>
<dbReference type="Pfam" id="PF09578">
    <property type="entry name" value="Spore_YabQ"/>
    <property type="match status" value="1"/>
</dbReference>
<evidence type="ECO:0000313" key="3">
    <source>
        <dbReference type="EMBL" id="MBC2476865.1"/>
    </source>
</evidence>
<dbReference type="OrthoDB" id="1685240at2"/>
<dbReference type="OMA" id="GFCYDLY"/>
<name>A0A0B5QFR6_CLOBE</name>
<gene>
    <name evidence="3" type="ORF">HGI39_19585</name>
    <name evidence="4" type="ORF">IS491_04955</name>
    <name evidence="2" type="ORF">LF65_00116</name>
</gene>